<dbReference type="RefSeq" id="WP_038244624.1">
    <property type="nucleotide sequence ID" value="NZ_BNER01000004.1"/>
</dbReference>
<reference evidence="2 3" key="1">
    <citation type="submission" date="2014-03" db="EMBL/GenBank/DDBJ databases">
        <authorList>
            <person name="Urmite Genomes U."/>
        </authorList>
    </citation>
    <scope>NUCLEOTIDE SEQUENCE [LARGE SCALE GENOMIC DNA]</scope>
    <source>
        <strain evidence="2 3">Vm-5</strain>
    </source>
</reference>
<dbReference type="OrthoDB" id="2706710at2"/>
<evidence type="ECO:0000256" key="1">
    <source>
        <dbReference type="SAM" id="Phobius"/>
    </source>
</evidence>
<keyword evidence="1" id="KW-1133">Transmembrane helix</keyword>
<protein>
    <recommendedName>
        <fullName evidence="4">DUF3311 domain-containing protein</fullName>
    </recommendedName>
</protein>
<dbReference type="AlphaFoldDB" id="A0A024QDM7"/>
<proteinExistence type="predicted"/>
<dbReference type="EMBL" id="CCDP010000001">
    <property type="protein sequence ID" value="CDQ40352.1"/>
    <property type="molecule type" value="Genomic_DNA"/>
</dbReference>
<sequence>MKSTFMLPKTRKGWISLALIVFVIVLGSWPVIPFFNKETIVFGMPMLMVWSIVIIVITTSTLWFINKIGGVK</sequence>
<evidence type="ECO:0000313" key="3">
    <source>
        <dbReference type="Proteomes" id="UP000028875"/>
    </source>
</evidence>
<evidence type="ECO:0000313" key="2">
    <source>
        <dbReference type="EMBL" id="CDQ40352.1"/>
    </source>
</evidence>
<evidence type="ECO:0008006" key="4">
    <source>
        <dbReference type="Google" id="ProtNLM"/>
    </source>
</evidence>
<keyword evidence="3" id="KW-1185">Reference proteome</keyword>
<dbReference type="Proteomes" id="UP000028875">
    <property type="component" value="Unassembled WGS sequence"/>
</dbReference>
<accession>A0A024QDM7</accession>
<dbReference type="eggNOG" id="ENOG5033F8M">
    <property type="taxonomic scope" value="Bacteria"/>
</dbReference>
<organism evidence="2 3">
    <name type="scientific">Virgibacillus massiliensis</name>
    <dbReference type="NCBI Taxonomy" id="1462526"/>
    <lineage>
        <taxon>Bacteria</taxon>
        <taxon>Bacillati</taxon>
        <taxon>Bacillota</taxon>
        <taxon>Bacilli</taxon>
        <taxon>Bacillales</taxon>
        <taxon>Bacillaceae</taxon>
        <taxon>Virgibacillus</taxon>
    </lineage>
</organism>
<keyword evidence="1" id="KW-0472">Membrane</keyword>
<name>A0A024QDM7_9BACI</name>
<keyword evidence="1" id="KW-0812">Transmembrane</keyword>
<feature type="transmembrane region" description="Helical" evidence="1">
    <location>
        <begin position="44"/>
        <end position="65"/>
    </location>
</feature>
<comment type="caution">
    <text evidence="2">The sequence shown here is derived from an EMBL/GenBank/DDBJ whole genome shotgun (WGS) entry which is preliminary data.</text>
</comment>
<feature type="transmembrane region" description="Helical" evidence="1">
    <location>
        <begin position="12"/>
        <end position="32"/>
    </location>
</feature>
<dbReference type="STRING" id="1462526.BN990_02674"/>
<gene>
    <name evidence="2" type="ORF">BN990_02674</name>
</gene>
<reference evidence="3" key="2">
    <citation type="submission" date="2014-05" db="EMBL/GenBank/DDBJ databases">
        <title>Draft genome sequence of Virgibacillus massiliensis Vm-5.</title>
        <authorList>
            <person name="Khelaifia S."/>
            <person name="Croce O."/>
            <person name="Lagier J.C."/>
            <person name="Raoult D."/>
        </authorList>
    </citation>
    <scope>NUCLEOTIDE SEQUENCE [LARGE SCALE GENOMIC DNA]</scope>
    <source>
        <strain evidence="3">Vm-5</strain>
    </source>
</reference>